<feature type="transmembrane region" description="Helical" evidence="2">
    <location>
        <begin position="278"/>
        <end position="296"/>
    </location>
</feature>
<feature type="transmembrane region" description="Helical" evidence="2">
    <location>
        <begin position="252"/>
        <end position="271"/>
    </location>
</feature>
<name>A0A1X2J0U9_9FUNG</name>
<feature type="transmembrane region" description="Helical" evidence="2">
    <location>
        <begin position="441"/>
        <end position="459"/>
    </location>
</feature>
<dbReference type="Pfam" id="PF10348">
    <property type="entry name" value="DUF2427"/>
    <property type="match status" value="1"/>
</dbReference>
<feature type="transmembrane region" description="Helical" evidence="2">
    <location>
        <begin position="78"/>
        <end position="97"/>
    </location>
</feature>
<dbReference type="PANTHER" id="PTHR31685:SF2">
    <property type="entry name" value="PROTEIN YTP1"/>
    <property type="match status" value="1"/>
</dbReference>
<evidence type="ECO:0000256" key="2">
    <source>
        <dbReference type="SAM" id="Phobius"/>
    </source>
</evidence>
<dbReference type="Gene3D" id="1.20.120.1770">
    <property type="match status" value="1"/>
</dbReference>
<evidence type="ECO:0008006" key="7">
    <source>
        <dbReference type="Google" id="ProtNLM"/>
    </source>
</evidence>
<feature type="transmembrane region" description="Helical" evidence="2">
    <location>
        <begin position="377"/>
        <end position="396"/>
    </location>
</feature>
<gene>
    <name evidence="5" type="ORF">BCR42DRAFT_340494</name>
</gene>
<evidence type="ECO:0000313" key="6">
    <source>
        <dbReference type="Proteomes" id="UP000193560"/>
    </source>
</evidence>
<evidence type="ECO:0000313" key="5">
    <source>
        <dbReference type="EMBL" id="ORZ25423.1"/>
    </source>
</evidence>
<evidence type="ECO:0000259" key="3">
    <source>
        <dbReference type="Pfam" id="PF10348"/>
    </source>
</evidence>
<dbReference type="InterPro" id="IPR018827">
    <property type="entry name" value="YTP1_C"/>
</dbReference>
<dbReference type="AlphaFoldDB" id="A0A1X2J0U9"/>
<dbReference type="EMBL" id="MCGE01000001">
    <property type="protein sequence ID" value="ORZ25423.1"/>
    <property type="molecule type" value="Genomic_DNA"/>
</dbReference>
<keyword evidence="2" id="KW-1133">Transmembrane helix</keyword>
<feature type="transmembrane region" description="Helical" evidence="2">
    <location>
        <begin position="109"/>
        <end position="134"/>
    </location>
</feature>
<evidence type="ECO:0000256" key="1">
    <source>
        <dbReference type="SAM" id="MobiDB-lite"/>
    </source>
</evidence>
<feature type="domain" description="Protein YTP1-like C-terminal" evidence="4">
    <location>
        <begin position="163"/>
        <end position="395"/>
    </location>
</feature>
<dbReference type="OrthoDB" id="4137487at2759"/>
<feature type="transmembrane region" description="Helical" evidence="2">
    <location>
        <begin position="49"/>
        <end position="71"/>
    </location>
</feature>
<reference evidence="5 6" key="1">
    <citation type="submission" date="2016-07" db="EMBL/GenBank/DDBJ databases">
        <title>Pervasive Adenine N6-methylation of Active Genes in Fungi.</title>
        <authorList>
            <consortium name="DOE Joint Genome Institute"/>
            <person name="Mondo S.J."/>
            <person name="Dannebaum R.O."/>
            <person name="Kuo R.C."/>
            <person name="Labutti K."/>
            <person name="Haridas S."/>
            <person name="Kuo A."/>
            <person name="Salamov A."/>
            <person name="Ahrendt S.R."/>
            <person name="Lipzen A."/>
            <person name="Sullivan W."/>
            <person name="Andreopoulos W.B."/>
            <person name="Clum A."/>
            <person name="Lindquist E."/>
            <person name="Daum C."/>
            <person name="Ramamoorthy G.K."/>
            <person name="Gryganskyi A."/>
            <person name="Culley D."/>
            <person name="Magnuson J.K."/>
            <person name="James T.Y."/>
            <person name="O'Malley M.A."/>
            <person name="Stajich J.E."/>
            <person name="Spatafora J.W."/>
            <person name="Visel A."/>
            <person name="Grigoriev I.V."/>
        </authorList>
    </citation>
    <scope>NUCLEOTIDE SEQUENCE [LARGE SCALE GENOMIC DNA]</scope>
    <source>
        <strain evidence="5 6">NRRL 1336</strain>
    </source>
</reference>
<feature type="transmembrane region" description="Helical" evidence="2">
    <location>
        <begin position="308"/>
        <end position="328"/>
    </location>
</feature>
<feature type="transmembrane region" description="Helical" evidence="2">
    <location>
        <begin position="340"/>
        <end position="357"/>
    </location>
</feature>
<feature type="domain" description="DUF2427" evidence="3">
    <location>
        <begin position="38"/>
        <end position="135"/>
    </location>
</feature>
<keyword evidence="6" id="KW-1185">Reference proteome</keyword>
<dbReference type="Pfam" id="PF10355">
    <property type="entry name" value="Ytp1"/>
    <property type="match status" value="1"/>
</dbReference>
<accession>A0A1X2J0U9</accession>
<feature type="transmembrane region" description="Helical" evidence="2">
    <location>
        <begin position="187"/>
        <end position="211"/>
    </location>
</feature>
<feature type="region of interest" description="Disordered" evidence="1">
    <location>
        <begin position="1"/>
        <end position="28"/>
    </location>
</feature>
<protein>
    <recommendedName>
        <fullName evidence="7">Cytochrome b561 domain-containing protein</fullName>
    </recommendedName>
</protein>
<keyword evidence="2" id="KW-0812">Transmembrane</keyword>
<sequence>MDMDMGMGTDDGHHEHQETSAPSGHGHSHDLDPALFEEFAATSEPLGTIMILHIFCMVVAFGILYPIGMVLGLSKNRWHVPVQILATAIFIAGYFLAHAHDGRNYEPHIAHRWFATIVIWVVSIQFGAGVYLKLHMEKGIHGRIRKWFVRLHKILGASIPVVGYVQIMLGVIATLGFCYADHTGQCLAHFIMGSSFAAYGILLLLSLRVGGPWLLRRGTSPEWYDSWVIMLWGIVNTFTEHRWGSSWSHGDYQHTSMGIIWWVAGLLGILLSRKGKRTVVPSILIILTAVAFQGHAQHVPNSGQIHSYFGYMLMAGGLSRIIEICFIWKEGDFTINPWQYIPPLTLLLAGFLFMGSTEEQLKLLSTLMIDVSSYSNVLLSFGFVVFMFAFVLIMLWERLTGYGSDYQYTEAPSGFDLLEQQPKIGVQTTTIAAVMMRMKTTMTMIVMIGTCWTTTFYMTKMLKFWNSSPPIGYR</sequence>
<dbReference type="Proteomes" id="UP000193560">
    <property type="component" value="Unassembled WGS sequence"/>
</dbReference>
<dbReference type="PANTHER" id="PTHR31685">
    <property type="entry name" value="INTEGRAL MEMBRANE PROTEIN (AFU_ORTHOLOGUE AFUA_6G12730)-RELATED"/>
    <property type="match status" value="1"/>
</dbReference>
<comment type="caution">
    <text evidence="5">The sequence shown here is derived from an EMBL/GenBank/DDBJ whole genome shotgun (WGS) entry which is preliminary data.</text>
</comment>
<organism evidence="5 6">
    <name type="scientific">Absidia repens</name>
    <dbReference type="NCBI Taxonomy" id="90262"/>
    <lineage>
        <taxon>Eukaryota</taxon>
        <taxon>Fungi</taxon>
        <taxon>Fungi incertae sedis</taxon>
        <taxon>Mucoromycota</taxon>
        <taxon>Mucoromycotina</taxon>
        <taxon>Mucoromycetes</taxon>
        <taxon>Mucorales</taxon>
        <taxon>Cunninghamellaceae</taxon>
        <taxon>Absidia</taxon>
    </lineage>
</organism>
<feature type="transmembrane region" description="Helical" evidence="2">
    <location>
        <begin position="154"/>
        <end position="175"/>
    </location>
</feature>
<dbReference type="InterPro" id="IPR018825">
    <property type="entry name" value="DUF2427"/>
</dbReference>
<feature type="transmembrane region" description="Helical" evidence="2">
    <location>
        <begin position="223"/>
        <end position="240"/>
    </location>
</feature>
<dbReference type="STRING" id="90262.A0A1X2J0U9"/>
<dbReference type="CDD" id="cd08760">
    <property type="entry name" value="Cyt_b561_FRRS1_like"/>
    <property type="match status" value="1"/>
</dbReference>
<evidence type="ECO:0000259" key="4">
    <source>
        <dbReference type="Pfam" id="PF10355"/>
    </source>
</evidence>
<keyword evidence="2" id="KW-0472">Membrane</keyword>
<proteinExistence type="predicted"/>